<reference evidence="2" key="1">
    <citation type="submission" date="2021-01" db="EMBL/GenBank/DDBJ databases">
        <authorList>
            <person name="Corre E."/>
            <person name="Pelletier E."/>
            <person name="Niang G."/>
            <person name="Scheremetjew M."/>
            <person name="Finn R."/>
            <person name="Kale V."/>
            <person name="Holt S."/>
            <person name="Cochrane G."/>
            <person name="Meng A."/>
            <person name="Brown T."/>
            <person name="Cohen L."/>
        </authorList>
    </citation>
    <scope>NUCLEOTIDE SEQUENCE</scope>
    <source>
        <strain evidence="2">DIVA3 518/3/11/1/6</strain>
    </source>
</reference>
<organism evidence="2">
    <name type="scientific">Vannella robusta</name>
    <dbReference type="NCBI Taxonomy" id="1487602"/>
    <lineage>
        <taxon>Eukaryota</taxon>
        <taxon>Amoebozoa</taxon>
        <taxon>Discosea</taxon>
        <taxon>Flabellinia</taxon>
        <taxon>Vannellidae</taxon>
        <taxon>Vannella</taxon>
    </lineage>
</organism>
<gene>
    <name evidence="2" type="ORF">VSP0166_LOCUS16417</name>
</gene>
<accession>A0A7S4MRC6</accession>
<dbReference type="InterPro" id="IPR006016">
    <property type="entry name" value="UspA"/>
</dbReference>
<dbReference type="CDD" id="cd23659">
    <property type="entry name" value="USP_At3g01520-like"/>
    <property type="match status" value="1"/>
</dbReference>
<name>A0A7S4MRC6_9EUKA</name>
<dbReference type="EMBL" id="HBKP01023539">
    <property type="protein sequence ID" value="CAE2238259.1"/>
    <property type="molecule type" value="Transcribed_RNA"/>
</dbReference>
<dbReference type="InterPro" id="IPR014729">
    <property type="entry name" value="Rossmann-like_a/b/a_fold"/>
</dbReference>
<evidence type="ECO:0000313" key="2">
    <source>
        <dbReference type="EMBL" id="CAE2238259.1"/>
    </source>
</evidence>
<dbReference type="PANTHER" id="PTHR31964:SF113">
    <property type="entry name" value="USPA DOMAIN-CONTAINING PROTEIN"/>
    <property type="match status" value="1"/>
</dbReference>
<dbReference type="SUPFAM" id="SSF52402">
    <property type="entry name" value="Adenine nucleotide alpha hydrolases-like"/>
    <property type="match status" value="1"/>
</dbReference>
<sequence>MRILVAVDGTDISRKAFQFMLNVIKPNDEVILLAVAEETQTYMSGPFDPINITALNEINENIRNYMLSEVKARGRELGERGIKHSCFLGKGTAKDTICEEALTHKVDLIILGRRESSGIRRVIHESHSTYVLHHAHCDVLIVKEEFEAHSDKREEAERIQVSDE</sequence>
<evidence type="ECO:0000259" key="1">
    <source>
        <dbReference type="Pfam" id="PF00582"/>
    </source>
</evidence>
<feature type="domain" description="UspA" evidence="1">
    <location>
        <begin position="2"/>
        <end position="143"/>
    </location>
</feature>
<dbReference type="Pfam" id="PF00582">
    <property type="entry name" value="Usp"/>
    <property type="match status" value="1"/>
</dbReference>
<protein>
    <recommendedName>
        <fullName evidence="1">UspA domain-containing protein</fullName>
    </recommendedName>
</protein>
<dbReference type="AlphaFoldDB" id="A0A7S4MRC6"/>
<proteinExistence type="predicted"/>
<dbReference type="Gene3D" id="3.40.50.620">
    <property type="entry name" value="HUPs"/>
    <property type="match status" value="1"/>
</dbReference>
<dbReference type="PANTHER" id="PTHR31964">
    <property type="entry name" value="ADENINE NUCLEOTIDE ALPHA HYDROLASES-LIKE SUPERFAMILY PROTEIN"/>
    <property type="match status" value="1"/>
</dbReference>